<sequence length="209" mass="22834">MSLLEQLKNNKGTVSSSLGKSLAEQVLKGDVNIIKEAIQLVLYDDKNVRAGAAKIVEQVAVKNPELVAPNLKELLPSLNSPEPQTRWMIINTFGLSAKLNPVVAVKAFDKAKQFVEQNSGACLWDRTICYLGYLGALSSKQALAVFPVLEQAFKSIPGQTKTILEAFARMAEVMDRTMKQKTLKFANEGLKSGKASIKGCAQKLVKKLK</sequence>
<reference evidence="1 2" key="1">
    <citation type="journal article" date="2016" name="Nat. Commun.">
        <title>Thousands of microbial genomes shed light on interconnected biogeochemical processes in an aquifer system.</title>
        <authorList>
            <person name="Anantharaman K."/>
            <person name="Brown C.T."/>
            <person name="Hug L.A."/>
            <person name="Sharon I."/>
            <person name="Castelle C.J."/>
            <person name="Probst A.J."/>
            <person name="Thomas B.C."/>
            <person name="Singh A."/>
            <person name="Wilkins M.J."/>
            <person name="Karaoz U."/>
            <person name="Brodie E.L."/>
            <person name="Williams K.H."/>
            <person name="Hubbard S.S."/>
            <person name="Banfield J.F."/>
        </authorList>
    </citation>
    <scope>NUCLEOTIDE SEQUENCE [LARGE SCALE GENOMIC DNA]</scope>
</reference>
<dbReference type="InterPro" id="IPR011989">
    <property type="entry name" value="ARM-like"/>
</dbReference>
<dbReference type="InterPro" id="IPR016024">
    <property type="entry name" value="ARM-type_fold"/>
</dbReference>
<dbReference type="Proteomes" id="UP000177309">
    <property type="component" value="Unassembled WGS sequence"/>
</dbReference>
<evidence type="ECO:0008006" key="3">
    <source>
        <dbReference type="Google" id="ProtNLM"/>
    </source>
</evidence>
<organism evidence="1 2">
    <name type="scientific">candidate division WOR-1 bacterium RIFOXYC2_FULL_41_25</name>
    <dbReference type="NCBI Taxonomy" id="1802586"/>
    <lineage>
        <taxon>Bacteria</taxon>
        <taxon>Bacillati</taxon>
        <taxon>Saganbacteria</taxon>
    </lineage>
</organism>
<dbReference type="AlphaFoldDB" id="A0A1F4TN90"/>
<dbReference type="Gene3D" id="1.25.10.10">
    <property type="entry name" value="Leucine-rich Repeat Variant"/>
    <property type="match status" value="1"/>
</dbReference>
<dbReference type="SUPFAM" id="SSF48371">
    <property type="entry name" value="ARM repeat"/>
    <property type="match status" value="1"/>
</dbReference>
<gene>
    <name evidence="1" type="ORF">A2462_08045</name>
</gene>
<dbReference type="EMBL" id="MEUI01000021">
    <property type="protein sequence ID" value="OGC34164.1"/>
    <property type="molecule type" value="Genomic_DNA"/>
</dbReference>
<accession>A0A1F4TN90</accession>
<proteinExistence type="predicted"/>
<evidence type="ECO:0000313" key="1">
    <source>
        <dbReference type="EMBL" id="OGC34164.1"/>
    </source>
</evidence>
<comment type="caution">
    <text evidence="1">The sequence shown here is derived from an EMBL/GenBank/DDBJ whole genome shotgun (WGS) entry which is preliminary data.</text>
</comment>
<evidence type="ECO:0000313" key="2">
    <source>
        <dbReference type="Proteomes" id="UP000177309"/>
    </source>
</evidence>
<name>A0A1F4TN90_UNCSA</name>
<protein>
    <recommendedName>
        <fullName evidence="3">HEAT repeat domain-containing protein</fullName>
    </recommendedName>
</protein>